<dbReference type="HOGENOM" id="CLU_049311_4_2_9"/>
<dbReference type="PANTHER" id="PTHR12993:SF27">
    <property type="entry name" value="N-ACETYL-ALPHA-D-GLUCOSAMINYL L-MALATE DEACETYLASE 2-RELATED"/>
    <property type="match status" value="1"/>
</dbReference>
<dbReference type="NCBIfam" id="TIGR04000">
    <property type="entry name" value="thiol_BshB2"/>
    <property type="match status" value="1"/>
</dbReference>
<dbReference type="STRING" id="646529.Desaci_0285"/>
<dbReference type="Gene3D" id="3.40.50.10320">
    <property type="entry name" value="LmbE-like"/>
    <property type="match status" value="1"/>
</dbReference>
<gene>
    <name evidence="1" type="ordered locus">Desaci_0285</name>
</gene>
<dbReference type="InterPro" id="IPR023841">
    <property type="entry name" value="BshB2"/>
</dbReference>
<protein>
    <submittedName>
        <fullName evidence="1">Bacillithiol biosynthesis deacetylase BshB2</fullName>
    </submittedName>
</protein>
<proteinExistence type="predicted"/>
<name>I4D0N3_DESAJ</name>
<dbReference type="Proteomes" id="UP000002892">
    <property type="component" value="Chromosome"/>
</dbReference>
<dbReference type="KEGG" id="dai:Desaci_0285"/>
<dbReference type="AlphaFoldDB" id="I4D0N3"/>
<reference evidence="1 2" key="1">
    <citation type="journal article" date="2012" name="J. Bacteriol.">
        <title>Complete genome sequences of Desulfosporosinus orientis DSM765T, Desulfosporosinus youngiae DSM17734T, Desulfosporosinus meridiei DSM13257T, and Desulfosporosinus acidiphilus DSM22704T.</title>
        <authorList>
            <person name="Pester M."/>
            <person name="Brambilla E."/>
            <person name="Alazard D."/>
            <person name="Rattei T."/>
            <person name="Weinmaier T."/>
            <person name="Han J."/>
            <person name="Lucas S."/>
            <person name="Lapidus A."/>
            <person name="Cheng J.F."/>
            <person name="Goodwin L."/>
            <person name="Pitluck S."/>
            <person name="Peters L."/>
            <person name="Ovchinnikova G."/>
            <person name="Teshima H."/>
            <person name="Detter J.C."/>
            <person name="Han C.S."/>
            <person name="Tapia R."/>
            <person name="Land M.L."/>
            <person name="Hauser L."/>
            <person name="Kyrpides N.C."/>
            <person name="Ivanova N.N."/>
            <person name="Pagani I."/>
            <person name="Huntmann M."/>
            <person name="Wei C.L."/>
            <person name="Davenport K.W."/>
            <person name="Daligault H."/>
            <person name="Chain P.S."/>
            <person name="Chen A."/>
            <person name="Mavromatis K."/>
            <person name="Markowitz V."/>
            <person name="Szeto E."/>
            <person name="Mikhailova N."/>
            <person name="Pati A."/>
            <person name="Wagner M."/>
            <person name="Woyke T."/>
            <person name="Ollivier B."/>
            <person name="Klenk H.P."/>
            <person name="Spring S."/>
            <person name="Loy A."/>
        </authorList>
    </citation>
    <scope>NUCLEOTIDE SEQUENCE [LARGE SCALE GENOMIC DNA]</scope>
    <source>
        <strain evidence="2">DSM 22704 / JCM 16185 / SJ4</strain>
    </source>
</reference>
<dbReference type="PANTHER" id="PTHR12993">
    <property type="entry name" value="N-ACETYLGLUCOSAMINYL-PHOSPHATIDYLINOSITOL DE-N-ACETYLASE-RELATED"/>
    <property type="match status" value="1"/>
</dbReference>
<evidence type="ECO:0000313" key="1">
    <source>
        <dbReference type="EMBL" id="AFM39357.1"/>
    </source>
</evidence>
<accession>I4D0N3</accession>
<dbReference type="InterPro" id="IPR024078">
    <property type="entry name" value="LmbE-like_dom_sf"/>
</dbReference>
<dbReference type="EMBL" id="CP003639">
    <property type="protein sequence ID" value="AFM39357.1"/>
    <property type="molecule type" value="Genomic_DNA"/>
</dbReference>
<dbReference type="InterPro" id="IPR003737">
    <property type="entry name" value="GlcNAc_PI_deacetylase-related"/>
</dbReference>
<dbReference type="GO" id="GO:0016811">
    <property type="term" value="F:hydrolase activity, acting on carbon-nitrogen (but not peptide) bonds, in linear amides"/>
    <property type="evidence" value="ECO:0007669"/>
    <property type="project" value="TreeGrafter"/>
</dbReference>
<evidence type="ECO:0000313" key="2">
    <source>
        <dbReference type="Proteomes" id="UP000002892"/>
    </source>
</evidence>
<dbReference type="eggNOG" id="COG2120">
    <property type="taxonomic scope" value="Bacteria"/>
</dbReference>
<sequence>MTWEEYALERHVLVVFPHPDDETFGCGGTLALFAKSGVPITYVCGTLGQMGRNMGKPFFANRESLPKIREAELEEACKAIGIQHLIKLGLRDKTIEFEDPEPLINKIGEILREVRPSLVLTHYPGYAVHPDHNALGELTIKALSRLSPQERPTVYAHAFARDCQDIIGPPDIVNDISAVADVKFAAILAHRSQSQVFLPRNASGQVKEPSKNFYSQRLQQESFWTYHFS</sequence>
<keyword evidence="2" id="KW-1185">Reference proteome</keyword>
<dbReference type="SUPFAM" id="SSF102588">
    <property type="entry name" value="LmbE-like"/>
    <property type="match status" value="1"/>
</dbReference>
<dbReference type="Pfam" id="PF02585">
    <property type="entry name" value="PIG-L"/>
    <property type="match status" value="1"/>
</dbReference>
<organism evidence="1 2">
    <name type="scientific">Desulfosporosinus acidiphilus (strain DSM 22704 / JCM 16185 / SJ4)</name>
    <dbReference type="NCBI Taxonomy" id="646529"/>
    <lineage>
        <taxon>Bacteria</taxon>
        <taxon>Bacillati</taxon>
        <taxon>Bacillota</taxon>
        <taxon>Clostridia</taxon>
        <taxon>Eubacteriales</taxon>
        <taxon>Desulfitobacteriaceae</taxon>
        <taxon>Desulfosporosinus</taxon>
    </lineage>
</organism>